<name>A0A2Z3JFI1_9DEIO</name>
<keyword evidence="2" id="KW-1185">Reference proteome</keyword>
<reference evidence="1 2" key="1">
    <citation type="submission" date="2018-05" db="EMBL/GenBank/DDBJ databases">
        <title>Complete Genome Sequence of Deinococcus sp. strain 17bor-2.</title>
        <authorList>
            <person name="Srinivasan S."/>
        </authorList>
    </citation>
    <scope>NUCLEOTIDE SEQUENCE [LARGE SCALE GENOMIC DNA]</scope>
    <source>
        <strain evidence="1 2">17bor-2</strain>
    </source>
</reference>
<evidence type="ECO:0000313" key="1">
    <source>
        <dbReference type="EMBL" id="AWN22241.1"/>
    </source>
</evidence>
<organism evidence="1 2">
    <name type="scientific">Deinococcus irradiatisoli</name>
    <dbReference type="NCBI Taxonomy" id="2202254"/>
    <lineage>
        <taxon>Bacteria</taxon>
        <taxon>Thermotogati</taxon>
        <taxon>Deinococcota</taxon>
        <taxon>Deinococci</taxon>
        <taxon>Deinococcales</taxon>
        <taxon>Deinococcaceae</taxon>
        <taxon>Deinococcus</taxon>
    </lineage>
</organism>
<dbReference type="KEGG" id="dez:DKM44_02475"/>
<dbReference type="AlphaFoldDB" id="A0A2Z3JFI1"/>
<protein>
    <submittedName>
        <fullName evidence="1">Uncharacterized protein</fullName>
    </submittedName>
</protein>
<dbReference type="Proteomes" id="UP000245368">
    <property type="component" value="Chromosome"/>
</dbReference>
<sequence>MAASQFPSRLKVSTVRMPQALAAALHAFYTSPGQAVLAPEHQQALFEFIALAAAGPARADEIEAGVVTMLMDLPQPWPSDWAQELGRQIGFSIGLLRYLARR</sequence>
<evidence type="ECO:0000313" key="2">
    <source>
        <dbReference type="Proteomes" id="UP000245368"/>
    </source>
</evidence>
<dbReference type="EMBL" id="CP029494">
    <property type="protein sequence ID" value="AWN22241.1"/>
    <property type="molecule type" value="Genomic_DNA"/>
</dbReference>
<accession>A0A2Z3JFI1</accession>
<gene>
    <name evidence="1" type="ORF">DKM44_02475</name>
</gene>
<proteinExistence type="predicted"/>